<dbReference type="AlphaFoldDB" id="A0A653U288"/>
<organism evidence="2 3">
    <name type="scientific">Maribacter litoralis</name>
    <dbReference type="NCBI Taxonomy" id="2059726"/>
    <lineage>
        <taxon>Bacteria</taxon>
        <taxon>Pseudomonadati</taxon>
        <taxon>Bacteroidota</taxon>
        <taxon>Flavobacteriia</taxon>
        <taxon>Flavobacteriales</taxon>
        <taxon>Flavobacteriaceae</taxon>
        <taxon>Maribacter</taxon>
    </lineage>
</organism>
<keyword evidence="3" id="KW-1185">Reference proteome</keyword>
<evidence type="ECO:0000313" key="3">
    <source>
        <dbReference type="Proteomes" id="UP000430202"/>
    </source>
</evidence>
<accession>A0A653U288</accession>
<gene>
    <name evidence="2" type="ORF">MARI151_40115</name>
</gene>
<evidence type="ECO:0000256" key="1">
    <source>
        <dbReference type="SAM" id="SignalP"/>
    </source>
</evidence>
<dbReference type="Pfam" id="PF13585">
    <property type="entry name" value="CHU_C"/>
    <property type="match status" value="1"/>
</dbReference>
<keyword evidence="1" id="KW-0732">Signal</keyword>
<name>A0A653U288_9FLAO</name>
<dbReference type="EMBL" id="CABWLR010000004">
    <property type="protein sequence ID" value="VXB87088.1"/>
    <property type="molecule type" value="Genomic_DNA"/>
</dbReference>
<evidence type="ECO:0000313" key="2">
    <source>
        <dbReference type="EMBL" id="VXB87088.1"/>
    </source>
</evidence>
<proteinExistence type="predicted"/>
<protein>
    <submittedName>
        <fullName evidence="2">Gliding motility-associated C-terminal domain-containing protein</fullName>
    </submittedName>
</protein>
<feature type="signal peptide" evidence="1">
    <location>
        <begin position="1"/>
        <end position="24"/>
    </location>
</feature>
<dbReference type="NCBIfam" id="TIGR04131">
    <property type="entry name" value="Bac_Flav_CTERM"/>
    <property type="match status" value="1"/>
</dbReference>
<dbReference type="InterPro" id="IPR026341">
    <property type="entry name" value="T9SS_type_B"/>
</dbReference>
<dbReference type="Proteomes" id="UP000430202">
    <property type="component" value="Unassembled WGS sequence"/>
</dbReference>
<reference evidence="2 3" key="1">
    <citation type="submission" date="2019-10" db="EMBL/GenBank/DDBJ databases">
        <authorList>
            <person name="Karimi E."/>
        </authorList>
    </citation>
    <scope>NUCLEOTIDE SEQUENCE [LARGE SCALE GENOMIC DNA]</scope>
    <source>
        <strain evidence="2">Maribacter sp. 151</strain>
    </source>
</reference>
<sequence>MTPMTKYGISFFLICFFGVFTCFAQVSSDCANAVPICYNTPVNGGTNGYGIDDYNGASISGCITQGSGTIETNSAWYTFKTGETGQLGFNIGFDSSEDWDFALYRTNDCSALGDPVRCNYFDNSDNSSYIGVGEDPTGIDNIQYDDWLTVEPGEEYLLMINNFSNNNSGFSIQFSGNIFVEFPNSALDCDIIDNLLGPPIIACDNETVVLDATTTDALDYEWYLDSGVGYQQIPGESDPLLSVAVSGMYRVLVVRPLGNNLISETQVAYAPSPETFELEDETACLDGTAIDFNQKDAEALGGQSPMDFRVSYHESFADAFDGANALSKEYIPTQISQTIYVRTTSIENSMCFDASESFEVNGIELPVLDFETEVYICGDEPVVTIGQRVPEANFTYEWSSGQTSSLITVAEPGVYTLSVTNTQGLIQCITVRSVTVVFSSPPVISDITTEYEDDASNVVNVYLEEDGDFEFQVDDETPQSSGLFNNLFPGEHTITVRDINGCGSDTRDIVVVGFPKFFTPNGDNVNDTWTVNGLSALENPVITIYDRYGKLLHQIFEGSSGWNGSFNGSLLPESDYWFKLSFTNSLGENTNASYINNHFTLKR</sequence>
<feature type="chain" id="PRO_5024995100" evidence="1">
    <location>
        <begin position="25"/>
        <end position="603"/>
    </location>
</feature>